<accession>J3LHA9</accession>
<dbReference type="Gramene" id="OB02G40260.1">
    <property type="protein sequence ID" value="OB02G40260.1"/>
    <property type="gene ID" value="OB02G40260"/>
</dbReference>
<feature type="region of interest" description="Disordered" evidence="1">
    <location>
        <begin position="43"/>
        <end position="70"/>
    </location>
</feature>
<feature type="region of interest" description="Disordered" evidence="1">
    <location>
        <begin position="83"/>
        <end position="121"/>
    </location>
</feature>
<sequence length="121" mass="12526">AFSPCFTTASKAMLPLASTVRARIFDPPFSSRRPMPSGYCATWISGKAPPSPKSSGRRGTNPPLFPYGGTGLAGPAGFSAAAAEALGPPVRTHPSSRTAARAWRGPRASPPPPRKPSGRRG</sequence>
<evidence type="ECO:0000256" key="1">
    <source>
        <dbReference type="SAM" id="MobiDB-lite"/>
    </source>
</evidence>
<dbReference type="HOGENOM" id="CLU_2044083_0_0_1"/>
<reference evidence="2" key="1">
    <citation type="submission" date="2013-04" db="UniProtKB">
        <authorList>
            <consortium name="EnsemblPlants"/>
        </authorList>
    </citation>
    <scope>IDENTIFICATION</scope>
</reference>
<evidence type="ECO:0000313" key="2">
    <source>
        <dbReference type="EnsemblPlants" id="OB02G40260.1"/>
    </source>
</evidence>
<name>J3LHA9_ORYBR</name>
<evidence type="ECO:0000313" key="3">
    <source>
        <dbReference type="Proteomes" id="UP000006038"/>
    </source>
</evidence>
<dbReference type="AlphaFoldDB" id="J3LHA9"/>
<dbReference type="Proteomes" id="UP000006038">
    <property type="component" value="Unassembled WGS sequence"/>
</dbReference>
<dbReference type="EnsemblPlants" id="OB02G40260.1">
    <property type="protein sequence ID" value="OB02G40260.1"/>
    <property type="gene ID" value="OB02G40260"/>
</dbReference>
<protein>
    <submittedName>
        <fullName evidence="2">Uncharacterized protein</fullName>
    </submittedName>
</protein>
<organism evidence="2">
    <name type="scientific">Oryza brachyantha</name>
    <name type="common">malo sina</name>
    <dbReference type="NCBI Taxonomy" id="4533"/>
    <lineage>
        <taxon>Eukaryota</taxon>
        <taxon>Viridiplantae</taxon>
        <taxon>Streptophyta</taxon>
        <taxon>Embryophyta</taxon>
        <taxon>Tracheophyta</taxon>
        <taxon>Spermatophyta</taxon>
        <taxon>Magnoliopsida</taxon>
        <taxon>Liliopsida</taxon>
        <taxon>Poales</taxon>
        <taxon>Poaceae</taxon>
        <taxon>BOP clade</taxon>
        <taxon>Oryzoideae</taxon>
        <taxon>Oryzeae</taxon>
        <taxon>Oryzinae</taxon>
        <taxon>Oryza</taxon>
    </lineage>
</organism>
<feature type="compositionally biased region" description="Low complexity" evidence="1">
    <location>
        <begin position="45"/>
        <end position="59"/>
    </location>
</feature>
<keyword evidence="3" id="KW-1185">Reference proteome</keyword>
<proteinExistence type="predicted"/>